<evidence type="ECO:0000256" key="1">
    <source>
        <dbReference type="SAM" id="SignalP"/>
    </source>
</evidence>
<dbReference type="Proteomes" id="UP001515100">
    <property type="component" value="Unassembled WGS sequence"/>
</dbReference>
<reference evidence="2" key="1">
    <citation type="submission" date="2019-09" db="EMBL/GenBank/DDBJ databases">
        <authorList>
            <person name="Li J."/>
        </authorList>
    </citation>
    <scope>NUCLEOTIDE SEQUENCE [LARGE SCALE GENOMIC DNA]</scope>
    <source>
        <strain evidence="2">NRBC 14897</strain>
    </source>
</reference>
<evidence type="ECO:0000313" key="2">
    <source>
        <dbReference type="EMBL" id="KAA1380439.1"/>
    </source>
</evidence>
<dbReference type="RefSeq" id="WP_129180903.1">
    <property type="nucleotide sequence ID" value="NZ_JAGIOG010000001.1"/>
</dbReference>
<sequence length="284" mass="29748">MRLSILSRLTGAVVAAAVGSAVLTSAPATAATPQGVTKETAMRAINGFRNSLTGGSWNDQFEGRTATYEILNRSCDLKPGEEIGDLDAMPAAVRRNVDVMVAAGYIFDEDEDYIRTCVIGVAVATFAGASMTGSTSLLVDVRSDATGETARAAMPGTLSGDVTVTGPLSVGASDTVEQAMLSATGHNVTTTIGTIVTNVPKTAAQKKKAKKAYSAQMSSARKALKKALKKAGKDKRKVKAAKKTFAKKQRKARSVYAVARNNTRVVTTGPVTRKTPFTTATPWL</sequence>
<gene>
    <name evidence="2" type="ORF">ESP62_004470</name>
</gene>
<evidence type="ECO:0000313" key="3">
    <source>
        <dbReference type="Proteomes" id="UP001515100"/>
    </source>
</evidence>
<accession>A0A641AR79</accession>
<feature type="signal peptide" evidence="1">
    <location>
        <begin position="1"/>
        <end position="30"/>
    </location>
</feature>
<protein>
    <submittedName>
        <fullName evidence="2">Uncharacterized protein</fullName>
    </submittedName>
</protein>
<keyword evidence="1" id="KW-0732">Signal</keyword>
<dbReference type="EMBL" id="SDPP02000001">
    <property type="protein sequence ID" value="KAA1380439.1"/>
    <property type="molecule type" value="Genomic_DNA"/>
</dbReference>
<dbReference type="AlphaFoldDB" id="A0A641AR79"/>
<keyword evidence="3" id="KW-1185">Reference proteome</keyword>
<name>A0A641AR79_9ACTN</name>
<comment type="caution">
    <text evidence="2">The sequence shown here is derived from an EMBL/GenBank/DDBJ whole genome shotgun (WGS) entry which is preliminary data.</text>
</comment>
<proteinExistence type="predicted"/>
<organism evidence="2 3">
    <name type="scientific">Aeromicrobium fastidiosum</name>
    <dbReference type="NCBI Taxonomy" id="52699"/>
    <lineage>
        <taxon>Bacteria</taxon>
        <taxon>Bacillati</taxon>
        <taxon>Actinomycetota</taxon>
        <taxon>Actinomycetes</taxon>
        <taxon>Propionibacteriales</taxon>
        <taxon>Nocardioidaceae</taxon>
        <taxon>Aeromicrobium</taxon>
    </lineage>
</organism>
<feature type="chain" id="PRO_5024845289" evidence="1">
    <location>
        <begin position="31"/>
        <end position="284"/>
    </location>
</feature>